<evidence type="ECO:0000256" key="5">
    <source>
        <dbReference type="ARBA" id="ARBA00022723"/>
    </source>
</evidence>
<evidence type="ECO:0000256" key="2">
    <source>
        <dbReference type="ARBA" id="ARBA00001946"/>
    </source>
</evidence>
<dbReference type="EC" id="2.7.1.50" evidence="11"/>
<name>A0A2Y9U0L6_9GAMM</name>
<dbReference type="SUPFAM" id="SSF53613">
    <property type="entry name" value="Ribokinase-like"/>
    <property type="match status" value="1"/>
</dbReference>
<dbReference type="GO" id="GO:0009229">
    <property type="term" value="P:thiamine diphosphate biosynthetic process"/>
    <property type="evidence" value="ECO:0007669"/>
    <property type="project" value="UniProtKB-UniRule"/>
</dbReference>
<dbReference type="Gene3D" id="3.40.1190.20">
    <property type="match status" value="1"/>
</dbReference>
<feature type="binding site" evidence="11">
    <location>
        <position position="129"/>
    </location>
    <ligand>
        <name>ATP</name>
        <dbReference type="ChEBI" id="CHEBI:30616"/>
    </ligand>
</feature>
<feature type="binding site" evidence="11">
    <location>
        <position position="175"/>
    </location>
    <ligand>
        <name>ATP</name>
        <dbReference type="ChEBI" id="CHEBI:30616"/>
    </ligand>
</feature>
<keyword evidence="7 11" id="KW-0418">Kinase</keyword>
<evidence type="ECO:0000256" key="9">
    <source>
        <dbReference type="ARBA" id="ARBA00022842"/>
    </source>
</evidence>
<dbReference type="NCBIfam" id="TIGR00694">
    <property type="entry name" value="thiM"/>
    <property type="match status" value="1"/>
</dbReference>
<feature type="binding site" evidence="11">
    <location>
        <position position="54"/>
    </location>
    <ligand>
        <name>substrate</name>
    </ligand>
</feature>
<keyword evidence="14" id="KW-1185">Reference proteome</keyword>
<evidence type="ECO:0000256" key="12">
    <source>
        <dbReference type="SAM" id="Phobius"/>
    </source>
</evidence>
<evidence type="ECO:0000256" key="3">
    <source>
        <dbReference type="ARBA" id="ARBA00004868"/>
    </source>
</evidence>
<keyword evidence="6 11" id="KW-0547">Nucleotide-binding</keyword>
<comment type="function">
    <text evidence="11">Catalyzes the phosphorylation of the hydroxyl group of 4-methyl-5-beta-hydroxyethylthiazole (THZ).</text>
</comment>
<keyword evidence="10 11" id="KW-0784">Thiamine biosynthesis</keyword>
<dbReference type="GO" id="GO:0000287">
    <property type="term" value="F:magnesium ion binding"/>
    <property type="evidence" value="ECO:0007669"/>
    <property type="project" value="UniProtKB-UniRule"/>
</dbReference>
<dbReference type="OrthoDB" id="8909021at2"/>
<comment type="cofactor">
    <cofactor evidence="2 11">
        <name>Mg(2+)</name>
        <dbReference type="ChEBI" id="CHEBI:18420"/>
    </cofactor>
</comment>
<dbReference type="KEGG" id="lpv:HYN51_14190"/>
<evidence type="ECO:0000313" key="13">
    <source>
        <dbReference type="EMBL" id="AWH89596.1"/>
    </source>
</evidence>
<dbReference type="NCBIfam" id="NF006830">
    <property type="entry name" value="PRK09355.1"/>
    <property type="match status" value="1"/>
</dbReference>
<comment type="catalytic activity">
    <reaction evidence="1 11">
        <text>5-(2-hydroxyethyl)-4-methylthiazole + ATP = 4-methyl-5-(2-phosphooxyethyl)-thiazole + ADP + H(+)</text>
        <dbReference type="Rhea" id="RHEA:24212"/>
        <dbReference type="ChEBI" id="CHEBI:15378"/>
        <dbReference type="ChEBI" id="CHEBI:17957"/>
        <dbReference type="ChEBI" id="CHEBI:30616"/>
        <dbReference type="ChEBI" id="CHEBI:58296"/>
        <dbReference type="ChEBI" id="CHEBI:456216"/>
        <dbReference type="EC" id="2.7.1.50"/>
    </reaction>
</comment>
<keyword evidence="12" id="KW-1133">Transmembrane helix</keyword>
<reference evidence="13 14" key="1">
    <citation type="journal article" date="2019" name="Int. J. Syst. Evol. Microbiol.">
        <title>Limnobaculum parvum gen. nov., sp. nov., isolated from a freshwater lake.</title>
        <authorList>
            <person name="Baek C."/>
            <person name="Shin S.K."/>
            <person name="Yi H."/>
        </authorList>
    </citation>
    <scope>NUCLEOTIDE SEQUENCE [LARGE SCALE GENOMIC DNA]</scope>
    <source>
        <strain evidence="13 14">HYN0051</strain>
    </source>
</reference>
<keyword evidence="12" id="KW-0812">Transmembrane</keyword>
<organism evidence="13 14">
    <name type="scientific">Limnobaculum parvum</name>
    <dbReference type="NCBI Taxonomy" id="2172103"/>
    <lineage>
        <taxon>Bacteria</taxon>
        <taxon>Pseudomonadati</taxon>
        <taxon>Pseudomonadota</taxon>
        <taxon>Gammaproteobacteria</taxon>
        <taxon>Enterobacterales</taxon>
        <taxon>Budviciaceae</taxon>
        <taxon>Limnobaculum</taxon>
    </lineage>
</organism>
<evidence type="ECO:0000256" key="8">
    <source>
        <dbReference type="ARBA" id="ARBA00022840"/>
    </source>
</evidence>
<proteinExistence type="inferred from homology"/>
<dbReference type="GO" id="GO:0036172">
    <property type="term" value="P:thiamine salvage"/>
    <property type="evidence" value="ECO:0007669"/>
    <property type="project" value="UniProtKB-ARBA"/>
</dbReference>
<evidence type="ECO:0000256" key="1">
    <source>
        <dbReference type="ARBA" id="ARBA00001771"/>
    </source>
</evidence>
<evidence type="ECO:0000313" key="14">
    <source>
        <dbReference type="Proteomes" id="UP000244908"/>
    </source>
</evidence>
<evidence type="ECO:0000256" key="6">
    <source>
        <dbReference type="ARBA" id="ARBA00022741"/>
    </source>
</evidence>
<dbReference type="AlphaFoldDB" id="A0A2Y9U0L6"/>
<protein>
    <recommendedName>
        <fullName evidence="11">Hydroxyethylthiazole kinase</fullName>
        <ecNumber evidence="11">2.7.1.50</ecNumber>
    </recommendedName>
    <alternativeName>
        <fullName evidence="11">4-methyl-5-beta-hydroxyethylthiazole kinase</fullName>
        <shortName evidence="11">TH kinase</shortName>
        <shortName evidence="11">Thz kinase</shortName>
    </alternativeName>
</protein>
<comment type="pathway">
    <text evidence="3 11">Cofactor biosynthesis; thiamine diphosphate biosynthesis; 4-methyl-5-(2-phosphoethyl)-thiazole from 5-(2-hydroxyethyl)-4-methylthiazole: step 1/1.</text>
</comment>
<evidence type="ECO:0000256" key="4">
    <source>
        <dbReference type="ARBA" id="ARBA00022679"/>
    </source>
</evidence>
<feature type="binding site" evidence="11">
    <location>
        <position position="202"/>
    </location>
    <ligand>
        <name>substrate</name>
    </ligand>
</feature>
<dbReference type="RefSeq" id="WP_108901640.1">
    <property type="nucleotide sequence ID" value="NZ_CP029185.2"/>
</dbReference>
<dbReference type="InterPro" id="IPR029056">
    <property type="entry name" value="Ribokinase-like"/>
</dbReference>
<dbReference type="Proteomes" id="UP000244908">
    <property type="component" value="Chromosome"/>
</dbReference>
<comment type="similarity">
    <text evidence="11">Belongs to the Thz kinase family.</text>
</comment>
<dbReference type="CDD" id="cd01170">
    <property type="entry name" value="THZ_kinase"/>
    <property type="match status" value="1"/>
</dbReference>
<dbReference type="GO" id="GO:0004417">
    <property type="term" value="F:hydroxyethylthiazole kinase activity"/>
    <property type="evidence" value="ECO:0007669"/>
    <property type="project" value="UniProtKB-UniRule"/>
</dbReference>
<keyword evidence="5 11" id="KW-0479">Metal-binding</keyword>
<evidence type="ECO:0000256" key="11">
    <source>
        <dbReference type="HAMAP-Rule" id="MF_00228"/>
    </source>
</evidence>
<keyword evidence="4 11" id="KW-0808">Transferase</keyword>
<feature type="transmembrane region" description="Helical" evidence="12">
    <location>
        <begin position="196"/>
        <end position="215"/>
    </location>
</feature>
<keyword evidence="9 11" id="KW-0460">Magnesium</keyword>
<evidence type="ECO:0000256" key="7">
    <source>
        <dbReference type="ARBA" id="ARBA00022777"/>
    </source>
</evidence>
<accession>A0A2Y9U0L6</accession>
<dbReference type="Pfam" id="PF02110">
    <property type="entry name" value="HK"/>
    <property type="match status" value="1"/>
</dbReference>
<dbReference type="UniPathway" id="UPA00060">
    <property type="reaction ID" value="UER00139"/>
</dbReference>
<keyword evidence="8 11" id="KW-0067">ATP-binding</keyword>
<dbReference type="InterPro" id="IPR000417">
    <property type="entry name" value="Hyethyz_kinase"/>
</dbReference>
<dbReference type="HAMAP" id="MF_00228">
    <property type="entry name" value="Thz_kinase"/>
    <property type="match status" value="1"/>
</dbReference>
<dbReference type="EMBL" id="CP029185">
    <property type="protein sequence ID" value="AWH89596.1"/>
    <property type="molecule type" value="Genomic_DNA"/>
</dbReference>
<dbReference type="PRINTS" id="PR01099">
    <property type="entry name" value="HYETHTZKNASE"/>
</dbReference>
<feature type="transmembrane region" description="Helical" evidence="12">
    <location>
        <begin position="222"/>
        <end position="244"/>
    </location>
</feature>
<dbReference type="GO" id="GO:0005524">
    <property type="term" value="F:ATP binding"/>
    <property type="evidence" value="ECO:0007669"/>
    <property type="project" value="UniProtKB-UniRule"/>
</dbReference>
<dbReference type="FunFam" id="3.40.1190.20:FF:000015">
    <property type="entry name" value="Hydroxyethylthiazole kinase"/>
    <property type="match status" value="1"/>
</dbReference>
<keyword evidence="12" id="KW-0472">Membrane</keyword>
<evidence type="ECO:0000256" key="10">
    <source>
        <dbReference type="ARBA" id="ARBA00022977"/>
    </source>
</evidence>
<sequence length="271" mass="27845">MNLSHNLQPFPASAAAHWLTQLRTASPLVHCLTNQVVQNFTANVLLALGASPAMVVARQEVGDFSAIANGLLVNVGTLNETQAEAMLLAVASANGAGVPWVLDPVAVGGLGYRTDFARQLLTMKPTAIRGNASEVMALAGFNSAGRGVDSTDDSLAALPAAIELANHSGAVVAVTGAIDYVTDGQTCYALPFGDPLMTRVVGTGCALSAVVAAFLSLDKEKALELVASACMMMAFCGGMAAGAATGPGSFVPRFLDLLYQLQPEHLMGKTL</sequence>
<gene>
    <name evidence="11" type="primary">thiM</name>
    <name evidence="13" type="ORF">HYN51_14190</name>
</gene>
<dbReference type="PIRSF" id="PIRSF000513">
    <property type="entry name" value="Thz_kinase"/>
    <property type="match status" value="1"/>
</dbReference>